<evidence type="ECO:0000313" key="3">
    <source>
        <dbReference type="EMBL" id="TWD82271.1"/>
    </source>
</evidence>
<evidence type="ECO:0000259" key="2">
    <source>
        <dbReference type="Pfam" id="PF21537"/>
    </source>
</evidence>
<dbReference type="Proteomes" id="UP000318380">
    <property type="component" value="Unassembled WGS sequence"/>
</dbReference>
<reference evidence="3 4" key="1">
    <citation type="submission" date="2019-06" db="EMBL/GenBank/DDBJ databases">
        <title>Sequencing the genomes of 1000 actinobacteria strains.</title>
        <authorList>
            <person name="Klenk H.-P."/>
        </authorList>
    </citation>
    <scope>NUCLEOTIDE SEQUENCE [LARGE SCALE GENOMIC DNA]</scope>
    <source>
        <strain evidence="3 4">DSM 24683</strain>
    </source>
</reference>
<feature type="transmembrane region" description="Helical" evidence="1">
    <location>
        <begin position="79"/>
        <end position="98"/>
    </location>
</feature>
<dbReference type="Pfam" id="PF21537">
    <property type="entry name" value="DUF1980_C"/>
    <property type="match status" value="1"/>
</dbReference>
<dbReference type="InterPro" id="IPR052955">
    <property type="entry name" value="UPF0703_membrane_permease"/>
</dbReference>
<keyword evidence="1" id="KW-0472">Membrane</keyword>
<keyword evidence="1" id="KW-0812">Transmembrane</keyword>
<name>A0A561BTX5_9ACTN</name>
<dbReference type="AlphaFoldDB" id="A0A561BTX5"/>
<dbReference type="PANTHER" id="PTHR40047">
    <property type="entry name" value="UPF0703 PROTEIN YCGQ"/>
    <property type="match status" value="1"/>
</dbReference>
<dbReference type="OrthoDB" id="359029at2"/>
<dbReference type="PANTHER" id="PTHR40047:SF1">
    <property type="entry name" value="UPF0703 PROTEIN YCGQ"/>
    <property type="match status" value="1"/>
</dbReference>
<dbReference type="NCBIfam" id="TIGR03943">
    <property type="entry name" value="TIGR03943 family putative permease subunit"/>
    <property type="match status" value="1"/>
</dbReference>
<dbReference type="InterPro" id="IPR015402">
    <property type="entry name" value="DUF1980"/>
</dbReference>
<evidence type="ECO:0000256" key="1">
    <source>
        <dbReference type="SAM" id="Phobius"/>
    </source>
</evidence>
<feature type="domain" description="DUF1980" evidence="2">
    <location>
        <begin position="148"/>
        <end position="237"/>
    </location>
</feature>
<evidence type="ECO:0000313" key="4">
    <source>
        <dbReference type="Proteomes" id="UP000318380"/>
    </source>
</evidence>
<dbReference type="EMBL" id="VIVK01000001">
    <property type="protein sequence ID" value="TWD82271.1"/>
    <property type="molecule type" value="Genomic_DNA"/>
</dbReference>
<feature type="transmembrane region" description="Helical" evidence="1">
    <location>
        <begin position="40"/>
        <end position="59"/>
    </location>
</feature>
<comment type="caution">
    <text evidence="3">The sequence shown here is derived from an EMBL/GenBank/DDBJ whole genome shotgun (WGS) entry which is preliminary data.</text>
</comment>
<gene>
    <name evidence="3" type="ORF">FB561_3400</name>
</gene>
<keyword evidence="4" id="KW-1185">Reference proteome</keyword>
<dbReference type="InterPro" id="IPR048447">
    <property type="entry name" value="DUF1980_C"/>
</dbReference>
<organism evidence="3 4">
    <name type="scientific">Kribbella amoyensis</name>
    <dbReference type="NCBI Taxonomy" id="996641"/>
    <lineage>
        <taxon>Bacteria</taxon>
        <taxon>Bacillati</taxon>
        <taxon>Actinomycetota</taxon>
        <taxon>Actinomycetes</taxon>
        <taxon>Propionibacteriales</taxon>
        <taxon>Kribbellaceae</taxon>
        <taxon>Kribbella</taxon>
    </lineage>
</organism>
<proteinExistence type="predicted"/>
<keyword evidence="1" id="KW-1133">Transmembrane helix</keyword>
<accession>A0A561BTX5</accession>
<sequence length="238" mass="25605">MVVAVRRNVAGLVIVFVGAATVQLAISDTYLRYVKPNMRWMLLAAGIILIALAVVDVFADTRRKPVADDGHGHHGLPRAAWLLLIPVFALLVVDPPALGADAAQRQSPVAAKPVAPKDQSWLANSAQSDVPVALAVRDYAVWAVWESDRMKGRNFQLTGFVTPGKDGAWYVSRIGLTCCVADGTAFMVEARGQTAPPKNQWVTVTGEWAEPTKRVDGDVAALTVTEIRPVTAPANPYE</sequence>
<protein>
    <submittedName>
        <fullName evidence="3">Putative repeat protein (TIGR03943 family)</fullName>
    </submittedName>
</protein>